<dbReference type="SUPFAM" id="SSF47240">
    <property type="entry name" value="Ferritin-like"/>
    <property type="match status" value="1"/>
</dbReference>
<accession>A0ABV6FEZ3</accession>
<keyword evidence="2" id="KW-1185">Reference proteome</keyword>
<organism evidence="1 2">
    <name type="scientific">Massilia consociata</name>
    <dbReference type="NCBI Taxonomy" id="760117"/>
    <lineage>
        <taxon>Bacteria</taxon>
        <taxon>Pseudomonadati</taxon>
        <taxon>Pseudomonadota</taxon>
        <taxon>Betaproteobacteria</taxon>
        <taxon>Burkholderiales</taxon>
        <taxon>Oxalobacteraceae</taxon>
        <taxon>Telluria group</taxon>
        <taxon>Massilia</taxon>
    </lineage>
</organism>
<sequence>MAEQKEHVGMNKTGVQMAPLQTKAMLDDDKIITRAHPGDETQMAQLRASYIAEGEGLGSIPVPGTMKGMVSMGAHMLMGDQPQVLLDKMAERLAMERTATRLYDALLTKLDVVAQEVTTGKLSITRDDVASIRGDEARHALILRDAIESMGGDPTAMTPSADLVGVEAMGLVQVLNDPRTSLAQSLHAILTAELSDGVGWETLIALANENKQDELVREFSAALTQERKHQVMIQTWYDEAVGLTNGATAVVPGRQAGAGMPGSRH</sequence>
<dbReference type="Gene3D" id="1.20.1260.10">
    <property type="match status" value="1"/>
</dbReference>
<gene>
    <name evidence="1" type="ORF">ACFFJK_08415</name>
</gene>
<reference evidence="1 2" key="1">
    <citation type="submission" date="2024-09" db="EMBL/GenBank/DDBJ databases">
        <authorList>
            <person name="Sun Q."/>
            <person name="Mori K."/>
        </authorList>
    </citation>
    <scope>NUCLEOTIDE SEQUENCE [LARGE SCALE GENOMIC DNA]</scope>
    <source>
        <strain evidence="1 2">CCM 7792</strain>
    </source>
</reference>
<evidence type="ECO:0000313" key="1">
    <source>
        <dbReference type="EMBL" id="MFC0251909.1"/>
    </source>
</evidence>
<dbReference type="Proteomes" id="UP001589773">
    <property type="component" value="Unassembled WGS sequence"/>
</dbReference>
<protein>
    <submittedName>
        <fullName evidence="1">Ferritin-like domain-containing protein</fullName>
    </submittedName>
</protein>
<dbReference type="InterPro" id="IPR009078">
    <property type="entry name" value="Ferritin-like_SF"/>
</dbReference>
<dbReference type="CDD" id="cd00657">
    <property type="entry name" value="Ferritin_like"/>
    <property type="match status" value="1"/>
</dbReference>
<dbReference type="InterPro" id="IPR012347">
    <property type="entry name" value="Ferritin-like"/>
</dbReference>
<comment type="caution">
    <text evidence="1">The sequence shown here is derived from an EMBL/GenBank/DDBJ whole genome shotgun (WGS) entry which is preliminary data.</text>
</comment>
<dbReference type="EMBL" id="JBHLWP010000009">
    <property type="protein sequence ID" value="MFC0251909.1"/>
    <property type="molecule type" value="Genomic_DNA"/>
</dbReference>
<name>A0ABV6FEZ3_9BURK</name>
<proteinExistence type="predicted"/>
<dbReference type="RefSeq" id="WP_379678736.1">
    <property type="nucleotide sequence ID" value="NZ_JBHLWP010000009.1"/>
</dbReference>
<evidence type="ECO:0000313" key="2">
    <source>
        <dbReference type="Proteomes" id="UP001589773"/>
    </source>
</evidence>